<gene>
    <name evidence="3" type="ORF">HEB94_001488</name>
</gene>
<dbReference type="InterPro" id="IPR013341">
    <property type="entry name" value="Mandelate_racemase_N_dom"/>
</dbReference>
<dbReference type="InterPro" id="IPR029017">
    <property type="entry name" value="Enolase-like_N"/>
</dbReference>
<dbReference type="Gene3D" id="3.20.20.120">
    <property type="entry name" value="Enolase-like C-terminal domain"/>
    <property type="match status" value="1"/>
</dbReference>
<dbReference type="Proteomes" id="UP000638648">
    <property type="component" value="Unassembled WGS sequence"/>
</dbReference>
<dbReference type="PANTHER" id="PTHR48080">
    <property type="entry name" value="D-GALACTONATE DEHYDRATASE-RELATED"/>
    <property type="match status" value="1"/>
</dbReference>
<proteinExistence type="predicted"/>
<evidence type="ECO:0000259" key="2">
    <source>
        <dbReference type="SMART" id="SM00922"/>
    </source>
</evidence>
<dbReference type="Gene3D" id="3.30.390.10">
    <property type="entry name" value="Enolase-like, N-terminal domain"/>
    <property type="match status" value="1"/>
</dbReference>
<evidence type="ECO:0000313" key="4">
    <source>
        <dbReference type="Proteomes" id="UP000638648"/>
    </source>
</evidence>
<evidence type="ECO:0000313" key="3">
    <source>
        <dbReference type="EMBL" id="MBE1604640.1"/>
    </source>
</evidence>
<reference evidence="3" key="1">
    <citation type="submission" date="2020-10" db="EMBL/GenBank/DDBJ databases">
        <title>Sequencing the genomes of 1000 actinobacteria strains.</title>
        <authorList>
            <person name="Klenk H.-P."/>
        </authorList>
    </citation>
    <scope>NUCLEOTIDE SEQUENCE</scope>
    <source>
        <strain evidence="3">DSM 45354</strain>
    </source>
</reference>
<dbReference type="InterPro" id="IPR034593">
    <property type="entry name" value="DgoD-like"/>
</dbReference>
<dbReference type="AlphaFoldDB" id="A0A927MPS8"/>
<name>A0A927MPS8_9ACTN</name>
<dbReference type="SUPFAM" id="SSF54826">
    <property type="entry name" value="Enolase N-terminal domain-like"/>
    <property type="match status" value="1"/>
</dbReference>
<evidence type="ECO:0000256" key="1">
    <source>
        <dbReference type="ARBA" id="ARBA00023239"/>
    </source>
</evidence>
<dbReference type="SMART" id="SM00922">
    <property type="entry name" value="MR_MLE"/>
    <property type="match status" value="1"/>
</dbReference>
<dbReference type="InterPro" id="IPR013342">
    <property type="entry name" value="Mandelate_racemase_C"/>
</dbReference>
<dbReference type="Pfam" id="PF13378">
    <property type="entry name" value="MR_MLE_C"/>
    <property type="match status" value="1"/>
</dbReference>
<comment type="caution">
    <text evidence="3">The sequence shown here is derived from an EMBL/GenBank/DDBJ whole genome shotgun (WGS) entry which is preliminary data.</text>
</comment>
<dbReference type="RefSeq" id="WP_192749141.1">
    <property type="nucleotide sequence ID" value="NZ_BAABJL010000043.1"/>
</dbReference>
<protein>
    <submittedName>
        <fullName evidence="3">L-alanine-DL-glutamate epimerase-like enolase superfamily enzyme</fullName>
    </submittedName>
</protein>
<accession>A0A927MPS8</accession>
<keyword evidence="1" id="KW-0456">Lyase</keyword>
<dbReference type="PANTHER" id="PTHR48080:SF2">
    <property type="entry name" value="D-GALACTONATE DEHYDRATASE"/>
    <property type="match status" value="1"/>
</dbReference>
<dbReference type="GO" id="GO:0016829">
    <property type="term" value="F:lyase activity"/>
    <property type="evidence" value="ECO:0007669"/>
    <property type="project" value="UniProtKB-KW"/>
</dbReference>
<organism evidence="3 4">
    <name type="scientific">Actinopolymorpha pittospori</name>
    <dbReference type="NCBI Taxonomy" id="648752"/>
    <lineage>
        <taxon>Bacteria</taxon>
        <taxon>Bacillati</taxon>
        <taxon>Actinomycetota</taxon>
        <taxon>Actinomycetes</taxon>
        <taxon>Propionibacteriales</taxon>
        <taxon>Actinopolymorphaceae</taxon>
        <taxon>Actinopolymorpha</taxon>
    </lineage>
</organism>
<dbReference type="EMBL" id="JADBEM010000001">
    <property type="protein sequence ID" value="MBE1604640.1"/>
    <property type="molecule type" value="Genomic_DNA"/>
</dbReference>
<keyword evidence="4" id="KW-1185">Reference proteome</keyword>
<dbReference type="Pfam" id="PF02746">
    <property type="entry name" value="MR_MLE_N"/>
    <property type="match status" value="1"/>
</dbReference>
<feature type="domain" description="Mandelate racemase/muconate lactonizing enzyme C-terminal" evidence="2">
    <location>
        <begin position="141"/>
        <end position="253"/>
    </location>
</feature>
<sequence length="383" mass="43410">MKITDITVRPFTVEVDRFHQGVPRRAGVVQTVTTVHTDEGVAGHYFGGHGHGDQDGLAQPARDHIEHRVKPMLVGENPFDRERFWHWMWGAKTPENVMSVIDMALWDLAGRVAGQPVYKLMGGCRDRVKAYASTYPNLGSPQVYAAHAAECVRQGYPAYKIHPYYYWDPETGQSVPARPSHTRWDIEASQAVRDAVGPDVVLMFDPWGTYHTYEDALTVGRALEKLDFYWYEHPMPEHRVEPYVRLCRELDIPVCSPEILEGHVFTRAEWIRREASDISRIDVLRGGITGARKTAIVCEAYGVRCEIHMSGIGNLHVIAATHEDTSEFYERGLLAPGVDYDEAPPYLREPLDQMDAAGYVHLPQRPGLGYDIDWSYIDDHPAE</sequence>
<dbReference type="InterPro" id="IPR029065">
    <property type="entry name" value="Enolase_C-like"/>
</dbReference>
<dbReference type="SUPFAM" id="SSF51604">
    <property type="entry name" value="Enolase C-terminal domain-like"/>
    <property type="match status" value="1"/>
</dbReference>
<dbReference type="InterPro" id="IPR036849">
    <property type="entry name" value="Enolase-like_C_sf"/>
</dbReference>